<dbReference type="Pfam" id="PF00501">
    <property type="entry name" value="AMP-binding"/>
    <property type="match status" value="1"/>
</dbReference>
<dbReference type="NCBIfam" id="TIGR01746">
    <property type="entry name" value="Thioester-redct"/>
    <property type="match status" value="1"/>
</dbReference>
<dbReference type="GO" id="GO:0003824">
    <property type="term" value="F:catalytic activity"/>
    <property type="evidence" value="ECO:0007669"/>
    <property type="project" value="InterPro"/>
</dbReference>
<dbReference type="InterPro" id="IPR013120">
    <property type="entry name" value="FAR_NAD-bd"/>
</dbReference>
<gene>
    <name evidence="4" type="ORF">LOX96_09260</name>
</gene>
<dbReference type="InterPro" id="IPR010080">
    <property type="entry name" value="Thioester_reductase-like_dom"/>
</dbReference>
<organism evidence="4 5">
    <name type="scientific">Legionella maioricensis</name>
    <dbReference type="NCBI Taxonomy" id="2896528"/>
    <lineage>
        <taxon>Bacteria</taxon>
        <taxon>Pseudomonadati</taxon>
        <taxon>Pseudomonadota</taxon>
        <taxon>Gammaproteobacteria</taxon>
        <taxon>Legionellales</taxon>
        <taxon>Legionellaceae</taxon>
        <taxon>Legionella</taxon>
    </lineage>
</organism>
<dbReference type="InterPro" id="IPR025110">
    <property type="entry name" value="AMP-bd_C"/>
</dbReference>
<dbReference type="Pfam" id="PF02911">
    <property type="entry name" value="Formyl_trans_C"/>
    <property type="match status" value="1"/>
</dbReference>
<dbReference type="SUPFAM" id="SSF47336">
    <property type="entry name" value="ACP-like"/>
    <property type="match status" value="1"/>
</dbReference>
<dbReference type="Gene3D" id="3.30.300.30">
    <property type="match status" value="1"/>
</dbReference>
<dbReference type="Pfam" id="PF07993">
    <property type="entry name" value="NAD_binding_4"/>
    <property type="match status" value="1"/>
</dbReference>
<dbReference type="PROSITE" id="PS00455">
    <property type="entry name" value="AMP_BINDING"/>
    <property type="match status" value="1"/>
</dbReference>
<dbReference type="InterPro" id="IPR002376">
    <property type="entry name" value="Formyl_transf_N"/>
</dbReference>
<evidence type="ECO:0000256" key="2">
    <source>
        <dbReference type="ARBA" id="ARBA00022553"/>
    </source>
</evidence>
<name>A0A9X2D0K6_9GAMM</name>
<dbReference type="RefSeq" id="WP_250421185.1">
    <property type="nucleotide sequence ID" value="NZ_JAJKBJ010000009.1"/>
</dbReference>
<comment type="caution">
    <text evidence="4">The sequence shown here is derived from an EMBL/GenBank/DDBJ whole genome shotgun (WGS) entry which is preliminary data.</text>
</comment>
<dbReference type="Pfam" id="PF00551">
    <property type="entry name" value="Formyl_trans_N"/>
    <property type="match status" value="1"/>
</dbReference>
<dbReference type="Gene3D" id="3.40.50.980">
    <property type="match status" value="2"/>
</dbReference>
<dbReference type="Gene3D" id="2.30.38.10">
    <property type="entry name" value="Luciferase, Domain 3"/>
    <property type="match status" value="1"/>
</dbReference>
<dbReference type="Gene3D" id="3.30.559.30">
    <property type="entry name" value="Nonribosomal peptide synthetase, condensation domain"/>
    <property type="match status" value="1"/>
</dbReference>
<dbReference type="InterPro" id="IPR036477">
    <property type="entry name" value="Formyl_transf_N_sf"/>
</dbReference>
<dbReference type="InterPro" id="IPR045851">
    <property type="entry name" value="AMP-bd_C_sf"/>
</dbReference>
<dbReference type="PROSITE" id="PS50075">
    <property type="entry name" value="CARRIER"/>
    <property type="match status" value="1"/>
</dbReference>
<dbReference type="SUPFAM" id="SSF50486">
    <property type="entry name" value="FMT C-terminal domain-like"/>
    <property type="match status" value="1"/>
</dbReference>
<dbReference type="PANTHER" id="PTHR44845">
    <property type="entry name" value="CARRIER DOMAIN-CONTAINING PROTEIN"/>
    <property type="match status" value="1"/>
</dbReference>
<dbReference type="InterPro" id="IPR020845">
    <property type="entry name" value="AMP-binding_CS"/>
</dbReference>
<dbReference type="FunFam" id="3.30.300.30:FF:000010">
    <property type="entry name" value="Enterobactin synthetase component F"/>
    <property type="match status" value="1"/>
</dbReference>
<reference evidence="4" key="1">
    <citation type="submission" date="2021-11" db="EMBL/GenBank/DDBJ databases">
        <title>Legionella maioricencis sp. nov., a new species isolated from hot water samples in Mallorca.</title>
        <authorList>
            <person name="Crespi S."/>
            <person name="Drasar V."/>
            <person name="Salva-Serra F."/>
            <person name="Jaen-Luchoro D."/>
            <person name="Pineiro-Iglesias B."/>
            <person name="Aliaga F."/>
            <person name="Fernandez-Juarez V."/>
            <person name="Coll G."/>
            <person name="Moore E.R.B."/>
            <person name="Bennasar-Figueras A."/>
        </authorList>
    </citation>
    <scope>NUCLEOTIDE SEQUENCE</scope>
    <source>
        <strain evidence="4">HCPI-6</strain>
    </source>
</reference>
<dbReference type="InterPro" id="IPR036291">
    <property type="entry name" value="NAD(P)-bd_dom_sf"/>
</dbReference>
<dbReference type="InterPro" id="IPR036736">
    <property type="entry name" value="ACP-like_sf"/>
</dbReference>
<keyword evidence="1" id="KW-0596">Phosphopantetheine</keyword>
<evidence type="ECO:0000313" key="5">
    <source>
        <dbReference type="Proteomes" id="UP001139721"/>
    </source>
</evidence>
<dbReference type="InterPro" id="IPR005793">
    <property type="entry name" value="Formyl_trans_C"/>
</dbReference>
<keyword evidence="5" id="KW-1185">Reference proteome</keyword>
<dbReference type="Proteomes" id="UP001139721">
    <property type="component" value="Unassembled WGS sequence"/>
</dbReference>
<dbReference type="InterPro" id="IPR000873">
    <property type="entry name" value="AMP-dep_synth/lig_dom"/>
</dbReference>
<sequence length="1552" mass="176149">MKPGSSPKLQKNKKTSCFLIGEDYLLIKCAEILIHNQYTIIGITSPFSKVREWAVENNIPAFKSMDEAESILNEEEIDYLFSIVNSKIIPNKLIDKAKKLAINYHHSPLPKYAGVNATSWAILNGEKSHGVTWHVISEVIDGGDILKQTVFEIDEHETALTLNHKCYQHALTLFNKLITDINNDTLKRSKQDTSQRSYYGLNSKTIGNGLIDWNRPAEDIERQFRALYMGVYDNSLGVLKIKLHDSNYIVSELKICTETSKNAPGTINEINPSFWRVATTTKDIILLKINTLYGVECSFEELINTHHIKAGSSLQFMNPSDFDQFKSISEDVSKNEQFWINKLTSFEPAEVPFINQFTSHEAGTYELVSTYSINNDESGIGTDDFEKTLLTLWLIYLYRLGNKKNLGVALSYSNMNHLNKFGHFFSAEVPFFVQFEDDFSFAQAFTLVCKQLEIIKSKNTFLKDIFYRYQSLAGLSPFIPISIIIEENTNTKADELISDSICILKISLSNQRLEWYVKKFSSHSNNNLLNFIANSAQHFAVLMNAITKDRNSPIKALPLLPPQERQKLLVDWNNTKITYPKEKNIGLLLDESSYQYADEVAIQFEHSCLTYSELNDKVNSLVDYFSEIKVKHQEAIIVFMPRSLEWIISMLAIIKYGAIYVPVVSNTPIKRLELIISDSKAKIVLSNKSLIDKFKESSLAHAQLTNVRQLMKKLPQRVTGNLIPNFSSADIAYILYTSGTTGVPKGVIIKHYSVINLIHEQIRKLNINSKSNVLQFASIGFDASIWEVFSTLIVGGKLCIPSEKTVLLGESLAETINAFNITLATLPPSILQTISVSKINKLETIVTAGESCSRELADLWVNQVCLINAYGPTETTVCATMGIVDQTDDINIGRPIANTQTYILDDNLNLVPEGVIGELYIGGDALAVGYLNQPKLTHQYFIANPFSDNEEDKLYRTRDLVRWLPEGTIEYIGRVDNQIKIRGLRIEPEAIEAQILHHADITQCVVSLQHNDKLEKFIVAYFVSEKKIDLHELRESLREHLPHYMIPNFFVKMNSLPLTINGKIDRKSLPVPDLKCNIHAHDYVPPRTAIEKKLCQLWADLLGVEKVGIHNDFFTIGGNSLLLSQLIIMLRDHFNFEMHFSVILKNPTIEAIAELVSKKFNDVIDEDYNNRFLNDTILIKEIKPLNNRSINRISTSVLLTGATGFLGSHLLKELYLNKNLQIYCLIRAKSDLDAKGLIDKTIERYGFDFSVDERIIPLAGDLSAPQLGLKEDVFISLAKELDEIYHNGAFVHHLYTYEMLKSTNVESTVELLKLAGQFKNKKIHYISTLSALSQFTDPTGYIIENFIPFEAQDPPGNGYNQTKWVSEKLLSAATHRGYSVNIYRPGWILGSTLEGNISINNNHFLSLIEGCVQMNCAPNWDIEFNILPVDFLSRMIVKISSISDFNNKVFNFSNTNRVSWVNIIKFLNSSGHNIKLIDKEDWHHSLQEIGRDNSLFNLLPLYRGLGSNMEGSFNQSKFSYDENVRVALNIFNESYPIINQDTLSKFLYFLKK</sequence>
<keyword evidence="2" id="KW-0597">Phosphoprotein</keyword>
<dbReference type="GO" id="GO:0044550">
    <property type="term" value="P:secondary metabolite biosynthetic process"/>
    <property type="evidence" value="ECO:0007669"/>
    <property type="project" value="UniProtKB-ARBA"/>
</dbReference>
<dbReference type="NCBIfam" id="TIGR01733">
    <property type="entry name" value="AA-adenyl-dom"/>
    <property type="match status" value="1"/>
</dbReference>
<feature type="domain" description="Carrier" evidence="3">
    <location>
        <begin position="1085"/>
        <end position="1160"/>
    </location>
</feature>
<dbReference type="Pfam" id="PF13193">
    <property type="entry name" value="AMP-binding_C"/>
    <property type="match status" value="1"/>
</dbReference>
<dbReference type="PANTHER" id="PTHR44845:SF6">
    <property type="entry name" value="BETA-ALANINE-ACTIVATING ENZYME"/>
    <property type="match status" value="1"/>
</dbReference>
<dbReference type="InterPro" id="IPR009081">
    <property type="entry name" value="PP-bd_ACP"/>
</dbReference>
<evidence type="ECO:0000259" key="3">
    <source>
        <dbReference type="PROSITE" id="PS50075"/>
    </source>
</evidence>
<protein>
    <submittedName>
        <fullName evidence="4">Amino acid adenylation domain-containing protein</fullName>
    </submittedName>
</protein>
<dbReference type="EMBL" id="JAJKBJ010000009">
    <property type="protein sequence ID" value="MCL9684279.1"/>
    <property type="molecule type" value="Genomic_DNA"/>
</dbReference>
<evidence type="ECO:0000256" key="1">
    <source>
        <dbReference type="ARBA" id="ARBA00022450"/>
    </source>
</evidence>
<dbReference type="FunFam" id="2.30.38.10:FF:000001">
    <property type="entry name" value="Non-ribosomal peptide synthetase PvdI"/>
    <property type="match status" value="1"/>
</dbReference>
<dbReference type="SUPFAM" id="SSF51735">
    <property type="entry name" value="NAD(P)-binding Rossmann-fold domains"/>
    <property type="match status" value="1"/>
</dbReference>
<accession>A0A9X2D0K6</accession>
<dbReference type="CDD" id="cd05930">
    <property type="entry name" value="A_NRPS"/>
    <property type="match status" value="1"/>
</dbReference>
<dbReference type="SUPFAM" id="SSF53328">
    <property type="entry name" value="Formyltransferase"/>
    <property type="match status" value="1"/>
</dbReference>
<dbReference type="Gene3D" id="1.10.1200.10">
    <property type="entry name" value="ACP-like"/>
    <property type="match status" value="1"/>
</dbReference>
<dbReference type="InterPro" id="IPR010071">
    <property type="entry name" value="AA_adenyl_dom"/>
</dbReference>
<dbReference type="Gene3D" id="3.40.50.12230">
    <property type="match status" value="1"/>
</dbReference>
<evidence type="ECO:0000313" key="4">
    <source>
        <dbReference type="EMBL" id="MCL9684279.1"/>
    </source>
</evidence>
<dbReference type="Pfam" id="PF00550">
    <property type="entry name" value="PP-binding"/>
    <property type="match status" value="1"/>
</dbReference>
<dbReference type="InterPro" id="IPR011034">
    <property type="entry name" value="Formyl_transferase-like_C_sf"/>
</dbReference>
<proteinExistence type="predicted"/>
<dbReference type="CDD" id="cd05235">
    <property type="entry name" value="SDR_e1"/>
    <property type="match status" value="1"/>
</dbReference>
<dbReference type="Gene3D" id="3.40.50.720">
    <property type="entry name" value="NAD(P)-binding Rossmann-like Domain"/>
    <property type="match status" value="1"/>
</dbReference>
<dbReference type="SUPFAM" id="SSF56801">
    <property type="entry name" value="Acetyl-CoA synthetase-like"/>
    <property type="match status" value="1"/>
</dbReference>